<keyword evidence="8 10" id="KW-0472">Membrane</keyword>
<evidence type="ECO:0000256" key="2">
    <source>
        <dbReference type="ARBA" id="ARBA00022475"/>
    </source>
</evidence>
<dbReference type="RefSeq" id="WP_344655938.1">
    <property type="nucleotide sequence ID" value="NZ_BAAAQM010000004.1"/>
</dbReference>
<feature type="transmembrane region" description="Helical" evidence="10">
    <location>
        <begin position="440"/>
        <end position="462"/>
    </location>
</feature>
<reference evidence="13 14" key="1">
    <citation type="journal article" date="2019" name="Int. J. Syst. Evol. Microbiol.">
        <title>The Global Catalogue of Microorganisms (GCM) 10K type strain sequencing project: providing services to taxonomists for standard genome sequencing and annotation.</title>
        <authorList>
            <consortium name="The Broad Institute Genomics Platform"/>
            <consortium name="The Broad Institute Genome Sequencing Center for Infectious Disease"/>
            <person name="Wu L."/>
            <person name="Ma J."/>
        </authorList>
    </citation>
    <scope>NUCLEOTIDE SEQUENCE [LARGE SCALE GENOMIC DNA]</scope>
    <source>
        <strain evidence="13 14">JCM 16013</strain>
    </source>
</reference>
<feature type="transmembrane region" description="Helical" evidence="10">
    <location>
        <begin position="248"/>
        <end position="277"/>
    </location>
</feature>
<dbReference type="InterPro" id="IPR032694">
    <property type="entry name" value="CopC/D"/>
</dbReference>
<evidence type="ECO:0000256" key="3">
    <source>
        <dbReference type="ARBA" id="ARBA00022692"/>
    </source>
</evidence>
<sequence>MSGRGTAAAGTGTVGAGAAVTTVATTAAFTAAGATAPTPPPRATRHPTSLRRRPTSLRRRPTSLRHRLVALLTAALCLWAVAAAPSASAHATVVSTDPADGALLATAPARVTVTYSEAVELQLGALRVFAPDGSQVEAGSAEHLNGKPETASVPLKGNLKNGTYVVSWRVISADSHPVRGAWTFSIGTPSAPNSGGAEAAPGGDRTVGVAFGVARWLAYVGFAVMGGGAFLLIAFAPKLAGDVRLRRLIGGGWFVLLLGTVAALLLQGAYAGGFGFGRVFDVDVLRATLHTRLGRALAWRLILLGAVGVLVSWIATRLTEAVVRTRQVVGAAAAALAVALAVTWSIADHSGTGSQVALALPADVLHLLAMATWVGGLTALTVAVLGGTGELEPDERLTVVRRFSTTAFVAVCVLATTGVYQGWRQVRHWDALFDTDYGRLLIIKSSCFLVLIALGYLARRILAAPRSEEGQPPDLARLRRSVAAEFGLALVVLAVTALLVESQPAASSAAKTASKPVSLSSPFDTGSANGSGTVNVTLDPARVGQDQLHIYVLDKNGVQESVPEVTASLALPAQQLGPLPVKLDLAGPGHYTSADAVLPVAGKWQVLVTVRTTDIDQATVILNVDVSK</sequence>
<dbReference type="Pfam" id="PF05425">
    <property type="entry name" value="CopD"/>
    <property type="match status" value="1"/>
</dbReference>
<evidence type="ECO:0000256" key="5">
    <source>
        <dbReference type="ARBA" id="ARBA00022729"/>
    </source>
</evidence>
<feature type="transmembrane region" description="Helical" evidence="10">
    <location>
        <begin position="68"/>
        <end position="87"/>
    </location>
</feature>
<feature type="transmembrane region" description="Helical" evidence="10">
    <location>
        <begin position="297"/>
        <end position="316"/>
    </location>
</feature>
<comment type="caution">
    <text evidence="13">The sequence shown here is derived from an EMBL/GenBank/DDBJ whole genome shotgun (WGS) entry which is preliminary data.</text>
</comment>
<feature type="transmembrane region" description="Helical" evidence="10">
    <location>
        <begin position="399"/>
        <end position="420"/>
    </location>
</feature>
<organism evidence="13 14">
    <name type="scientific">Catenulispora subtropica</name>
    <dbReference type="NCBI Taxonomy" id="450798"/>
    <lineage>
        <taxon>Bacteria</taxon>
        <taxon>Bacillati</taxon>
        <taxon>Actinomycetota</taxon>
        <taxon>Actinomycetes</taxon>
        <taxon>Catenulisporales</taxon>
        <taxon>Catenulisporaceae</taxon>
        <taxon>Catenulispora</taxon>
    </lineage>
</organism>
<dbReference type="InterPro" id="IPR014755">
    <property type="entry name" value="Cu-Rt/internalin_Ig-like"/>
</dbReference>
<feature type="compositionally biased region" description="Basic residues" evidence="9">
    <location>
        <begin position="43"/>
        <end position="59"/>
    </location>
</feature>
<evidence type="ECO:0000256" key="1">
    <source>
        <dbReference type="ARBA" id="ARBA00004651"/>
    </source>
</evidence>
<evidence type="ECO:0000256" key="6">
    <source>
        <dbReference type="ARBA" id="ARBA00022989"/>
    </source>
</evidence>
<dbReference type="Gene3D" id="2.60.40.1220">
    <property type="match status" value="1"/>
</dbReference>
<feature type="transmembrane region" description="Helical" evidence="10">
    <location>
        <begin position="216"/>
        <end position="236"/>
    </location>
</feature>
<dbReference type="InterPro" id="IPR007348">
    <property type="entry name" value="CopC_dom"/>
</dbReference>
<dbReference type="Proteomes" id="UP001499854">
    <property type="component" value="Unassembled WGS sequence"/>
</dbReference>
<dbReference type="PANTHER" id="PTHR34820">
    <property type="entry name" value="INNER MEMBRANE PROTEIN YEBZ"/>
    <property type="match status" value="1"/>
</dbReference>
<evidence type="ECO:0000256" key="9">
    <source>
        <dbReference type="SAM" id="MobiDB-lite"/>
    </source>
</evidence>
<feature type="transmembrane region" description="Helical" evidence="10">
    <location>
        <begin position="367"/>
        <end position="387"/>
    </location>
</feature>
<dbReference type="InterPro" id="IPR014756">
    <property type="entry name" value="Ig_E-set"/>
</dbReference>
<evidence type="ECO:0000313" key="13">
    <source>
        <dbReference type="EMBL" id="GAA1957854.1"/>
    </source>
</evidence>
<comment type="subcellular location">
    <subcellularLocation>
        <location evidence="1">Cell membrane</location>
        <topology evidence="1">Multi-pass membrane protein</topology>
    </subcellularLocation>
</comment>
<feature type="transmembrane region" description="Helical" evidence="10">
    <location>
        <begin position="328"/>
        <end position="347"/>
    </location>
</feature>
<dbReference type="Pfam" id="PF04234">
    <property type="entry name" value="CopC"/>
    <property type="match status" value="1"/>
</dbReference>
<keyword evidence="5" id="KW-0732">Signal</keyword>
<evidence type="ECO:0000256" key="7">
    <source>
        <dbReference type="ARBA" id="ARBA00023008"/>
    </source>
</evidence>
<name>A0ABN2QTM4_9ACTN</name>
<evidence type="ECO:0000256" key="8">
    <source>
        <dbReference type="ARBA" id="ARBA00023136"/>
    </source>
</evidence>
<evidence type="ECO:0000259" key="11">
    <source>
        <dbReference type="Pfam" id="PF04234"/>
    </source>
</evidence>
<evidence type="ECO:0000259" key="12">
    <source>
        <dbReference type="Pfam" id="PF05425"/>
    </source>
</evidence>
<keyword evidence="2" id="KW-1003">Cell membrane</keyword>
<keyword evidence="7" id="KW-0186">Copper</keyword>
<keyword evidence="14" id="KW-1185">Reference proteome</keyword>
<keyword evidence="3 10" id="KW-0812">Transmembrane</keyword>
<protein>
    <submittedName>
        <fullName evidence="13">Copper resistance protein CopC</fullName>
    </submittedName>
</protein>
<dbReference type="EMBL" id="BAAAQM010000004">
    <property type="protein sequence ID" value="GAA1957854.1"/>
    <property type="molecule type" value="Genomic_DNA"/>
</dbReference>
<gene>
    <name evidence="13" type="ORF">GCM10009838_12410</name>
</gene>
<evidence type="ECO:0000256" key="4">
    <source>
        <dbReference type="ARBA" id="ARBA00022723"/>
    </source>
</evidence>
<dbReference type="PANTHER" id="PTHR34820:SF4">
    <property type="entry name" value="INNER MEMBRANE PROTEIN YEBZ"/>
    <property type="match status" value="1"/>
</dbReference>
<keyword evidence="6 10" id="KW-1133">Transmembrane helix</keyword>
<feature type="domain" description="Copper resistance protein D" evidence="12">
    <location>
        <begin position="399"/>
        <end position="499"/>
    </location>
</feature>
<feature type="domain" description="CopC" evidence="11">
    <location>
        <begin position="90"/>
        <end position="186"/>
    </location>
</feature>
<evidence type="ECO:0000313" key="14">
    <source>
        <dbReference type="Proteomes" id="UP001499854"/>
    </source>
</evidence>
<keyword evidence="4" id="KW-0479">Metal-binding</keyword>
<feature type="region of interest" description="Disordered" evidence="9">
    <location>
        <begin position="31"/>
        <end position="59"/>
    </location>
</feature>
<dbReference type="InterPro" id="IPR008457">
    <property type="entry name" value="Cu-R_CopD_dom"/>
</dbReference>
<proteinExistence type="predicted"/>
<evidence type="ECO:0000256" key="10">
    <source>
        <dbReference type="SAM" id="Phobius"/>
    </source>
</evidence>
<dbReference type="SUPFAM" id="SSF81296">
    <property type="entry name" value="E set domains"/>
    <property type="match status" value="1"/>
</dbReference>
<accession>A0ABN2QTM4</accession>